<dbReference type="EnsemblMetazoa" id="Aqu2.1.17584_001">
    <property type="protein sequence ID" value="Aqu2.1.17584_001"/>
    <property type="gene ID" value="Aqu2.1.17584"/>
</dbReference>
<name>A0A1X7TR16_AMPQE</name>
<organism evidence="1">
    <name type="scientific">Amphimedon queenslandica</name>
    <name type="common">Sponge</name>
    <dbReference type="NCBI Taxonomy" id="400682"/>
    <lineage>
        <taxon>Eukaryota</taxon>
        <taxon>Metazoa</taxon>
        <taxon>Porifera</taxon>
        <taxon>Demospongiae</taxon>
        <taxon>Heteroscleromorpha</taxon>
        <taxon>Haplosclerida</taxon>
        <taxon>Niphatidae</taxon>
        <taxon>Amphimedon</taxon>
    </lineage>
</organism>
<protein>
    <submittedName>
        <fullName evidence="1">Uncharacterized protein</fullName>
    </submittedName>
</protein>
<accession>A0A1X7TR16</accession>
<reference evidence="1" key="1">
    <citation type="submission" date="2017-05" db="UniProtKB">
        <authorList>
            <consortium name="EnsemblMetazoa"/>
        </authorList>
    </citation>
    <scope>IDENTIFICATION</scope>
</reference>
<sequence>MWQSTAVIKIHDTLKFLRAVADVSVVTDITEVKLFKHYRSVNVTKLSKGKNKCYTNTVTNKILLRVLVFANWSEAL</sequence>
<dbReference type="AlphaFoldDB" id="A0A1X7TR16"/>
<dbReference type="InParanoid" id="A0A1X7TR16"/>
<evidence type="ECO:0000313" key="1">
    <source>
        <dbReference type="EnsemblMetazoa" id="Aqu2.1.17584_001"/>
    </source>
</evidence>
<proteinExistence type="predicted"/>